<feature type="compositionally biased region" description="Polar residues" evidence="7">
    <location>
        <begin position="372"/>
        <end position="381"/>
    </location>
</feature>
<feature type="compositionally biased region" description="Basic and acidic residues" evidence="7">
    <location>
        <begin position="820"/>
        <end position="833"/>
    </location>
</feature>
<feature type="region of interest" description="Disordered" evidence="7">
    <location>
        <begin position="807"/>
        <end position="833"/>
    </location>
</feature>
<feature type="region of interest" description="Disordered" evidence="7">
    <location>
        <begin position="222"/>
        <end position="249"/>
    </location>
</feature>
<reference evidence="9" key="1">
    <citation type="submission" date="2025-08" db="UniProtKB">
        <authorList>
            <consortium name="RefSeq"/>
        </authorList>
    </citation>
    <scope>IDENTIFICATION</scope>
    <source>
        <tissue evidence="9">Entire body</tissue>
    </source>
</reference>
<feature type="region of interest" description="Disordered" evidence="7">
    <location>
        <begin position="310"/>
        <end position="582"/>
    </location>
</feature>
<gene>
    <name evidence="9" type="primary">LOC108733801</name>
</gene>
<accession>A0A7F5RHX9</accession>
<feature type="compositionally biased region" description="Basic and acidic residues" evidence="7">
    <location>
        <begin position="613"/>
        <end position="627"/>
    </location>
</feature>
<sequence length="929" mass="105639">MGPDVELSLKGTDLSGTLEHLRNILVNSLPRENIGQRDRDRLKRQARLSRSSSNAVGRLKQNNILGATMHWFAYVGPDPPEYEDERESRLKSFKERQNEERYKKLEEIKAHAMAAQRFKEQKEQERRKRMEELKMREESHRQQVEERKKMIEDAERERLESIIRRNQEREARIEAKKKNERSSMVFAFGSSTPRMLEPLDNAASFWGHRRATSTHNITYNAAPLTRRQSERELDGGSKKRATSAGGLERSEDMRMSTSMYEVFHWEATSDSSMSHIPPAHPNMFNTSSLATTPQYPAGCVSGYVGRRRTDLMPTIPSKDSPTTPPRKPFARSPGRAYSMSRLDQLAKPRKRTVELPTLSETTPPPSKPLSRPNHSSVSRSMSHLAVGKAGAPHNAPQRPMRRSDSRSMHQLSAAPLPPPRTTRTAELRQKKLVTNVSPSQVEGPSRPGSSLSQQSASSVASSSVSVRHRTSVTPKRQRPVSIAVTGITSDQIKNGPVEMKKENKPPIPKARKSSLQKSQEKIIRKKTADASPKSALSPASTPKVLQSPVDNKSIVKESDSTENEEKDKNNGIQLPQPVENQNEIIPAQVEQPSSAAAAILVDKEIVKPSQEPTRVEKPSVEPQEQRKVVEQVSQIQDKTLESVQQEQQQLAVSSELLEVSDMSTSFSSKRLITTEEEAKAALAERRRLAREEAERQAEMERKRLEEEARLELERQQKEEEQQRLLIEQQRAAEEARLKEAIREAQKREEEEKQRKEEEQRLRLLKEEAERKAREEAERQKAELQEKLKNEEKEREARRKRVEAIMLRTRGKTNSGATPQSEEKNEENKSEKMNGSKIETFENKEIDENIKSNVETNKLEESKIILTENKISVTENGHKNEKDVETVNNLIQLDSLKNANTVIGNTINTDDSINSNDGWQENNTKADLLM</sequence>
<feature type="compositionally biased region" description="Basic and acidic residues" evidence="7">
    <location>
        <begin position="227"/>
        <end position="237"/>
    </location>
</feature>
<protein>
    <submittedName>
        <fullName evidence="9">MAP7 domain-containing protein 1 isoform X4</fullName>
    </submittedName>
</protein>
<feature type="compositionally biased region" description="Polar residues" evidence="7">
    <location>
        <begin position="432"/>
        <end position="442"/>
    </location>
</feature>
<dbReference type="PANTHER" id="PTHR15073">
    <property type="entry name" value="MICROTUBULE-ASSOCIATED PROTEIN"/>
    <property type="match status" value="1"/>
</dbReference>
<feature type="compositionally biased region" description="Low complexity" evidence="7">
    <location>
        <begin position="443"/>
        <end position="465"/>
    </location>
</feature>
<evidence type="ECO:0000313" key="8">
    <source>
        <dbReference type="Proteomes" id="UP000192223"/>
    </source>
</evidence>
<feature type="compositionally biased region" description="Polar residues" evidence="7">
    <location>
        <begin position="537"/>
        <end position="550"/>
    </location>
</feature>
<evidence type="ECO:0000256" key="3">
    <source>
        <dbReference type="ARBA" id="ARBA00022490"/>
    </source>
</evidence>
<dbReference type="Proteomes" id="UP000192223">
    <property type="component" value="Unplaced"/>
</dbReference>
<dbReference type="CTD" id="38491"/>
<keyword evidence="4 6" id="KW-0175">Coiled coil</keyword>
<feature type="coiled-coil region" evidence="6">
    <location>
        <begin position="127"/>
        <end position="179"/>
    </location>
</feature>
<feature type="compositionally biased region" description="Polar residues" evidence="7">
    <location>
        <begin position="570"/>
        <end position="582"/>
    </location>
</feature>
<feature type="region of interest" description="Disordered" evidence="7">
    <location>
        <begin position="606"/>
        <end position="627"/>
    </location>
</feature>
<dbReference type="PANTHER" id="PTHR15073:SF18">
    <property type="entry name" value="ENSCONSIN, ISOFORM F"/>
    <property type="match status" value="1"/>
</dbReference>
<comment type="subcellular location">
    <subcellularLocation>
        <location evidence="1">Cytoplasm</location>
        <location evidence="1">Cytoskeleton</location>
    </subcellularLocation>
</comment>
<feature type="compositionally biased region" description="Basic residues" evidence="7">
    <location>
        <begin position="466"/>
        <end position="478"/>
    </location>
</feature>
<keyword evidence="5" id="KW-0206">Cytoskeleton</keyword>
<keyword evidence="3" id="KW-0963">Cytoplasm</keyword>
<dbReference type="GeneID" id="108733801"/>
<dbReference type="RefSeq" id="XP_025835604.1">
    <property type="nucleotide sequence ID" value="XM_025979819.1"/>
</dbReference>
<evidence type="ECO:0000256" key="7">
    <source>
        <dbReference type="SAM" id="MobiDB-lite"/>
    </source>
</evidence>
<evidence type="ECO:0000256" key="4">
    <source>
        <dbReference type="ARBA" id="ARBA00023054"/>
    </source>
</evidence>
<dbReference type="InParanoid" id="A0A7F5RHX9"/>
<dbReference type="OrthoDB" id="6433611at2759"/>
<evidence type="ECO:0000313" key="9">
    <source>
        <dbReference type="RefSeq" id="XP_025835604.1"/>
    </source>
</evidence>
<keyword evidence="8" id="KW-1185">Reference proteome</keyword>
<proteinExistence type="inferred from homology"/>
<dbReference type="InterPro" id="IPR051483">
    <property type="entry name" value="MAP7_domain-containing"/>
</dbReference>
<dbReference type="GO" id="GO:0015630">
    <property type="term" value="C:microtubule cytoskeleton"/>
    <property type="evidence" value="ECO:0007669"/>
    <property type="project" value="InterPro"/>
</dbReference>
<organism evidence="8 9">
    <name type="scientific">Agrilus planipennis</name>
    <name type="common">Emerald ash borer</name>
    <name type="synonym">Agrilus marcopoli</name>
    <dbReference type="NCBI Taxonomy" id="224129"/>
    <lineage>
        <taxon>Eukaryota</taxon>
        <taxon>Metazoa</taxon>
        <taxon>Ecdysozoa</taxon>
        <taxon>Arthropoda</taxon>
        <taxon>Hexapoda</taxon>
        <taxon>Insecta</taxon>
        <taxon>Pterygota</taxon>
        <taxon>Neoptera</taxon>
        <taxon>Endopterygota</taxon>
        <taxon>Coleoptera</taxon>
        <taxon>Polyphaga</taxon>
        <taxon>Elateriformia</taxon>
        <taxon>Buprestoidea</taxon>
        <taxon>Buprestidae</taxon>
        <taxon>Agrilinae</taxon>
        <taxon>Agrilus</taxon>
    </lineage>
</organism>
<feature type="compositionally biased region" description="Basic and acidic residues" evidence="7">
    <location>
        <begin position="518"/>
        <end position="528"/>
    </location>
</feature>
<evidence type="ECO:0000256" key="5">
    <source>
        <dbReference type="ARBA" id="ARBA00023212"/>
    </source>
</evidence>
<evidence type="ECO:0000256" key="2">
    <source>
        <dbReference type="ARBA" id="ARBA00007525"/>
    </source>
</evidence>
<name>A0A7F5RHX9_AGRPL</name>
<evidence type="ECO:0000256" key="6">
    <source>
        <dbReference type="SAM" id="Coils"/>
    </source>
</evidence>
<dbReference type="AlphaFoldDB" id="A0A7F5RHX9"/>
<dbReference type="InterPro" id="IPR008604">
    <property type="entry name" value="MAP7_fam"/>
</dbReference>
<feature type="compositionally biased region" description="Basic and acidic residues" evidence="7">
    <location>
        <begin position="553"/>
        <end position="569"/>
    </location>
</feature>
<feature type="coiled-coil region" evidence="6">
    <location>
        <begin position="671"/>
        <end position="800"/>
    </location>
</feature>
<dbReference type="Pfam" id="PF05672">
    <property type="entry name" value="MAP7"/>
    <property type="match status" value="1"/>
</dbReference>
<dbReference type="GO" id="GO:0000226">
    <property type="term" value="P:microtubule cytoskeleton organization"/>
    <property type="evidence" value="ECO:0007669"/>
    <property type="project" value="InterPro"/>
</dbReference>
<comment type="similarity">
    <text evidence="2">Belongs to the MAP7 family.</text>
</comment>
<evidence type="ECO:0000256" key="1">
    <source>
        <dbReference type="ARBA" id="ARBA00004245"/>
    </source>
</evidence>
<dbReference type="FunCoup" id="A0A7F5RHX9">
    <property type="interactions" value="8"/>
</dbReference>